<evidence type="ECO:0000313" key="2">
    <source>
        <dbReference type="EMBL" id="TEB32365.1"/>
    </source>
</evidence>
<feature type="compositionally biased region" description="Polar residues" evidence="1">
    <location>
        <begin position="308"/>
        <end position="319"/>
    </location>
</feature>
<feature type="compositionally biased region" description="Low complexity" evidence="1">
    <location>
        <begin position="1129"/>
        <end position="1146"/>
    </location>
</feature>
<sequence length="1745" mass="182873">MPLLGGIFTRKHKAPSSSRQVDSQTASTTTTQDGDHAQWSPTDDTYVTPDTQGPSVPNGRSYLHPDAARADSRTINYNGYRSDTLSPIPSSSTLAMPSSSSKLRLPFGRKKSAKPQASGFVSAPEDEVPPRSGGVSLRPPFMGRTSTSSAMSSDVEHSSSRRLGPPPSRSAVFAAYADPNSALSTRSLPHDPSSSYARSEPPPPVPKQSKRPSLFAWAKSNNNKSLSVPKDDHSQQSLSPVTSNGGYSISNASDANASVDASNSSFNLKSFRHVMPATTSPTQSNASNVSLATPGLSTPTPRPRGDSMYNSDSGSQQRISVAAFREAQARRSMAGSPSPSQRRSPSPLPPSPALGNEERGRYGPGPRPSRSSPHIPHATPAALQQRRKSGMSFARTSLYASDSDESEGEEEEDSEDDSRYGRPTTLARKPTVKDRFGKGRAKSEMGHGSSFTTRREDSYDNSRPSYSGPNSKPVPSSSKSHLGHGEIYASSSSSTSRPPMPNYQPPPSRSQTGLSANSSDYGNPTSRQRASNSTSALTPSAAAKRASVVAAANAANDAEEAAMHLKRASRHIRDTSVTSNPDESLERQAKKASTHLGHGSTAIPPSTSSRFPVTRPQAQPVQQHTPQSQHQRQTAIAALATDSDSDSDNTPLATLVAPRRPGSAMSSYSTGNVSVSGRSVGGTPHPPPHKPLIDIKELTGGSTNANRSGSAPTIAMLGSNPLKSMDGFTGGRTLLAQSDGGTTISGRGQKPRSSSVGAGALTHMGTFPLASQSDTKSSYSMSPPPAPEKVLEAPLTTSPTMMASHLTSKIAPFNFVSPPGTPKKEEVKTMGLGLPSSRSQQRPDDKPQRSPRKLSKSPPPRSATMPITMPAVSSSSSSSTPSGPEKKDPFAERLERLVKKTVSGDQAASGSHGTTSPAATSPVAPSVLSANRGRTESPAPVASPSQASLFSARQQASPPPTSRAALAAPQPVHPQPRIKMTSPPSSRPMTQVEQSTPSPPDQSLAELLGAGVALISLTGESDNEQSNATSDSDGDSEESEDNYGYDSLSGFRKRGGEQQQATKKGHKREETIKPRRKDSQETEEEDWEKVKADMEEAKPITPIPIKQRTPLPSFSVTSRPQLPRNPDTSSSQGQSQGSSNRQSGYSVFGGSGGTSTSNASVSGASSVSGTSSGGGRRESVASSYSLFGPTSTSGSTVADNRPPNTRKRSSTMIPISSTSSTLHAPTNGNGKPNSPSKPGETGNPNVDSRSNALRTVGATSAPQPHQQQQQPRPRSSTLVPAMPQPVQPPQQPMPGMGMGAQNYPSRPFAMRRDSPASSTGESSSGRAPLTPRDGSDIGGRGRNGAPVDRESQYSGGASGLGINTRPGRGKQMKRRSVSFEDDAVRDGNGSGSGPERGRASRDFLAPKSSKEEERGVSGRKEQEMEERRKERRREEAKAAIELGNVINGPGPNLDDDDDMPINQVNQRMSAMNPMMMGMQPQQPGMAFPPGTPQQMPPGWGMGGMQMSPMNMNMNPMGMNPMGMGMPQNPMLSPAQFMLPPPPNSDPSFMAAHQQAMMIAKQAYQMAVAQQAMAAAADEWERSSNIGAFSSAGSVYGGGGGPTMSPGPFGMMGGMQQSGWSSAGSAIFPSSRSMYGGANMSSSRSEYGGGMGGGGGGGGLAPNWSSSRSSYGDLGSSSTQQQARGSMYGQQMYPNMPPIPASASGGKMNGNGNGNGQGRMRTTSGPANLRNGVKKAAPPSSWKAAI</sequence>
<feature type="compositionally biased region" description="Low complexity" evidence="1">
    <location>
        <begin position="1733"/>
        <end position="1745"/>
    </location>
</feature>
<feature type="compositionally biased region" description="Polar residues" evidence="1">
    <location>
        <begin position="982"/>
        <end position="996"/>
    </location>
</feature>
<feature type="compositionally biased region" description="Low complexity" evidence="1">
    <location>
        <begin position="467"/>
        <end position="480"/>
    </location>
</feature>
<feature type="region of interest" description="Disordered" evidence="1">
    <location>
        <begin position="1698"/>
        <end position="1745"/>
    </location>
</feature>
<dbReference type="Proteomes" id="UP000298030">
    <property type="component" value="Unassembled WGS sequence"/>
</dbReference>
<dbReference type="EMBL" id="QPFP01000015">
    <property type="protein sequence ID" value="TEB32365.1"/>
    <property type="molecule type" value="Genomic_DNA"/>
</dbReference>
<reference evidence="2 3" key="1">
    <citation type="journal article" date="2019" name="Nat. Ecol. Evol.">
        <title>Megaphylogeny resolves global patterns of mushroom evolution.</title>
        <authorList>
            <person name="Varga T."/>
            <person name="Krizsan K."/>
            <person name="Foldi C."/>
            <person name="Dima B."/>
            <person name="Sanchez-Garcia M."/>
            <person name="Sanchez-Ramirez S."/>
            <person name="Szollosi G.J."/>
            <person name="Szarkandi J.G."/>
            <person name="Papp V."/>
            <person name="Albert L."/>
            <person name="Andreopoulos W."/>
            <person name="Angelini C."/>
            <person name="Antonin V."/>
            <person name="Barry K.W."/>
            <person name="Bougher N.L."/>
            <person name="Buchanan P."/>
            <person name="Buyck B."/>
            <person name="Bense V."/>
            <person name="Catcheside P."/>
            <person name="Chovatia M."/>
            <person name="Cooper J."/>
            <person name="Damon W."/>
            <person name="Desjardin D."/>
            <person name="Finy P."/>
            <person name="Geml J."/>
            <person name="Haridas S."/>
            <person name="Hughes K."/>
            <person name="Justo A."/>
            <person name="Karasinski D."/>
            <person name="Kautmanova I."/>
            <person name="Kiss B."/>
            <person name="Kocsube S."/>
            <person name="Kotiranta H."/>
            <person name="LaButti K.M."/>
            <person name="Lechner B.E."/>
            <person name="Liimatainen K."/>
            <person name="Lipzen A."/>
            <person name="Lukacs Z."/>
            <person name="Mihaltcheva S."/>
            <person name="Morgado L.N."/>
            <person name="Niskanen T."/>
            <person name="Noordeloos M.E."/>
            <person name="Ohm R.A."/>
            <person name="Ortiz-Santana B."/>
            <person name="Ovrebo C."/>
            <person name="Racz N."/>
            <person name="Riley R."/>
            <person name="Savchenko A."/>
            <person name="Shiryaev A."/>
            <person name="Soop K."/>
            <person name="Spirin V."/>
            <person name="Szebenyi C."/>
            <person name="Tomsovsky M."/>
            <person name="Tulloss R.E."/>
            <person name="Uehling J."/>
            <person name="Grigoriev I.V."/>
            <person name="Vagvolgyi C."/>
            <person name="Papp T."/>
            <person name="Martin F.M."/>
            <person name="Miettinen O."/>
            <person name="Hibbett D.S."/>
            <person name="Nagy L.G."/>
        </authorList>
    </citation>
    <scope>NUCLEOTIDE SEQUENCE [LARGE SCALE GENOMIC DNA]</scope>
    <source>
        <strain evidence="2 3">FP101781</strain>
    </source>
</reference>
<keyword evidence="3" id="KW-1185">Reference proteome</keyword>
<feature type="compositionally biased region" description="Basic residues" evidence="1">
    <location>
        <begin position="1367"/>
        <end position="1376"/>
    </location>
</feature>
<feature type="compositionally biased region" description="Low complexity" evidence="1">
    <location>
        <begin position="1315"/>
        <end position="1324"/>
    </location>
</feature>
<feature type="region of interest" description="Disordered" evidence="1">
    <location>
        <begin position="1"/>
        <end position="261"/>
    </location>
</feature>
<feature type="compositionally biased region" description="Polar residues" evidence="1">
    <location>
        <begin position="1018"/>
        <end position="1029"/>
    </location>
</feature>
<feature type="compositionally biased region" description="Basic and acidic residues" evidence="1">
    <location>
        <begin position="884"/>
        <end position="898"/>
    </location>
</feature>
<feature type="compositionally biased region" description="Acidic residues" evidence="1">
    <location>
        <begin position="402"/>
        <end position="416"/>
    </location>
</feature>
<organism evidence="2 3">
    <name type="scientific">Coprinellus micaceus</name>
    <name type="common">Glistening ink-cap mushroom</name>
    <name type="synonym">Coprinus micaceus</name>
    <dbReference type="NCBI Taxonomy" id="71717"/>
    <lineage>
        <taxon>Eukaryota</taxon>
        <taxon>Fungi</taxon>
        <taxon>Dikarya</taxon>
        <taxon>Basidiomycota</taxon>
        <taxon>Agaricomycotina</taxon>
        <taxon>Agaricomycetes</taxon>
        <taxon>Agaricomycetidae</taxon>
        <taxon>Agaricales</taxon>
        <taxon>Agaricineae</taxon>
        <taxon>Psathyrellaceae</taxon>
        <taxon>Coprinellus</taxon>
    </lineage>
</organism>
<gene>
    <name evidence="2" type="ORF">FA13DRAFT_1813318</name>
</gene>
<feature type="compositionally biased region" description="Polar residues" evidence="1">
    <location>
        <begin position="73"/>
        <end position="89"/>
    </location>
</feature>
<feature type="compositionally biased region" description="Low complexity" evidence="1">
    <location>
        <begin position="22"/>
        <end position="32"/>
    </location>
</feature>
<feature type="region of interest" description="Disordered" evidence="1">
    <location>
        <begin position="1664"/>
        <end position="1683"/>
    </location>
</feature>
<feature type="compositionally biased region" description="Polar residues" evidence="1">
    <location>
        <begin position="181"/>
        <end position="197"/>
    </location>
</feature>
<feature type="region of interest" description="Disordered" evidence="1">
    <location>
        <begin position="767"/>
        <end position="791"/>
    </location>
</feature>
<dbReference type="OrthoDB" id="2687738at2759"/>
<feature type="compositionally biased region" description="Low complexity" evidence="1">
    <location>
        <begin position="540"/>
        <end position="556"/>
    </location>
</feature>
<feature type="compositionally biased region" description="Low complexity" evidence="1">
    <location>
        <begin position="336"/>
        <end position="345"/>
    </location>
</feature>
<feature type="compositionally biased region" description="Low complexity" evidence="1">
    <location>
        <begin position="616"/>
        <end position="633"/>
    </location>
</feature>
<feature type="compositionally biased region" description="Polar residues" evidence="1">
    <location>
        <begin position="1180"/>
        <end position="1198"/>
    </location>
</feature>
<evidence type="ECO:0000256" key="1">
    <source>
        <dbReference type="SAM" id="MobiDB-lite"/>
    </source>
</evidence>
<protein>
    <submittedName>
        <fullName evidence="2">Uncharacterized protein</fullName>
    </submittedName>
</protein>
<feature type="compositionally biased region" description="Acidic residues" evidence="1">
    <location>
        <begin position="1032"/>
        <end position="1043"/>
    </location>
</feature>
<proteinExistence type="predicted"/>
<feature type="compositionally biased region" description="Basic and acidic residues" evidence="1">
    <location>
        <begin position="1088"/>
        <end position="1098"/>
    </location>
</feature>
<feature type="compositionally biased region" description="Polar residues" evidence="1">
    <location>
        <begin position="903"/>
        <end position="919"/>
    </location>
</feature>
<accession>A0A4Y7TDX2</accession>
<feature type="compositionally biased region" description="Gly residues" evidence="1">
    <location>
        <begin position="1706"/>
        <end position="1716"/>
    </location>
</feature>
<feature type="compositionally biased region" description="Polar residues" evidence="1">
    <location>
        <begin position="741"/>
        <end position="756"/>
    </location>
</feature>
<feature type="region of interest" description="Disordered" evidence="1">
    <location>
        <begin position="741"/>
        <end position="760"/>
    </location>
</feature>
<comment type="caution">
    <text evidence="2">The sequence shown here is derived from an EMBL/GenBank/DDBJ whole genome shotgun (WGS) entry which is preliminary data.</text>
</comment>
<feature type="compositionally biased region" description="Low complexity" evidence="1">
    <location>
        <begin position="937"/>
        <end position="948"/>
    </location>
</feature>
<feature type="compositionally biased region" description="Polar residues" evidence="1">
    <location>
        <begin position="1222"/>
        <end position="1261"/>
    </location>
</feature>
<feature type="compositionally biased region" description="Pro residues" evidence="1">
    <location>
        <begin position="498"/>
        <end position="508"/>
    </location>
</feature>
<feature type="compositionally biased region" description="Basic and acidic residues" evidence="1">
    <location>
        <begin position="431"/>
        <end position="445"/>
    </location>
</feature>
<feature type="compositionally biased region" description="Low complexity" evidence="1">
    <location>
        <begin position="1210"/>
        <end position="1221"/>
    </location>
</feature>
<feature type="compositionally biased region" description="Low complexity" evidence="1">
    <location>
        <begin position="1154"/>
        <end position="1170"/>
    </location>
</feature>
<feature type="compositionally biased region" description="Polar residues" evidence="1">
    <location>
        <begin position="235"/>
        <end position="247"/>
    </location>
</feature>
<feature type="region of interest" description="Disordered" evidence="1">
    <location>
        <begin position="813"/>
        <end position="1434"/>
    </location>
</feature>
<dbReference type="STRING" id="71717.A0A4Y7TDX2"/>
<feature type="compositionally biased region" description="Low complexity" evidence="1">
    <location>
        <begin position="248"/>
        <end position="261"/>
    </location>
</feature>
<feature type="compositionally biased region" description="Low complexity" evidence="1">
    <location>
        <begin position="1262"/>
        <end position="1274"/>
    </location>
</feature>
<evidence type="ECO:0000313" key="3">
    <source>
        <dbReference type="Proteomes" id="UP000298030"/>
    </source>
</evidence>
<feature type="compositionally biased region" description="Basic and acidic residues" evidence="1">
    <location>
        <begin position="1408"/>
        <end position="1434"/>
    </location>
</feature>
<name>A0A4Y7TDX2_COPMI</name>
<feature type="compositionally biased region" description="Low complexity" evidence="1">
    <location>
        <begin position="1664"/>
        <end position="1677"/>
    </location>
</feature>
<feature type="compositionally biased region" description="Polar residues" evidence="1">
    <location>
        <begin position="509"/>
        <end position="538"/>
    </location>
</feature>
<feature type="region of interest" description="Disordered" evidence="1">
    <location>
        <begin position="276"/>
        <end position="671"/>
    </location>
</feature>
<feature type="compositionally biased region" description="Pro residues" evidence="1">
    <location>
        <begin position="1282"/>
        <end position="1292"/>
    </location>
</feature>
<feature type="compositionally biased region" description="Polar residues" evidence="1">
    <location>
        <begin position="1110"/>
        <end position="1120"/>
    </location>
</feature>
<feature type="compositionally biased region" description="Basic and acidic residues" evidence="1">
    <location>
        <begin position="1067"/>
        <end position="1080"/>
    </location>
</feature>
<feature type="compositionally biased region" description="Polar residues" evidence="1">
    <location>
        <begin position="277"/>
        <end position="299"/>
    </location>
</feature>
<feature type="compositionally biased region" description="Polar residues" evidence="1">
    <location>
        <begin position="769"/>
        <end position="781"/>
    </location>
</feature>
<feature type="compositionally biased region" description="Polar residues" evidence="1">
    <location>
        <begin position="39"/>
        <end position="55"/>
    </location>
</feature>
<feature type="compositionally biased region" description="Low complexity" evidence="1">
    <location>
        <begin position="90"/>
        <end position="101"/>
    </location>
</feature>